<evidence type="ECO:0000313" key="3">
    <source>
        <dbReference type="Proteomes" id="UP000536442"/>
    </source>
</evidence>
<dbReference type="AlphaFoldDB" id="A0A851HRM0"/>
<accession>A0A851HRM0</accession>
<dbReference type="EMBL" id="JABEVQ010000004">
    <property type="protein sequence ID" value="NWN91663.1"/>
    <property type="molecule type" value="Genomic_DNA"/>
</dbReference>
<feature type="transmembrane region" description="Helical" evidence="1">
    <location>
        <begin position="28"/>
        <end position="47"/>
    </location>
</feature>
<sequence>MMPDDPLSQLRDIHLPETGGFWPPAPGWWILAAILLIIILLLAWLAYRQRRKNRWLRLARAELATLERTASQDPHWFKQLNELLKRTARARYPNEHPEARTGEEWVTFLLRHLPEDSNSQRPVADALVTSTWQPKPAADTAQALAFARAWLEAQKC</sequence>
<keyword evidence="1" id="KW-0812">Transmembrane</keyword>
<organism evidence="2 3">
    <name type="scientific">Marinobacter adhaerens</name>
    <dbReference type="NCBI Taxonomy" id="1033846"/>
    <lineage>
        <taxon>Bacteria</taxon>
        <taxon>Pseudomonadati</taxon>
        <taxon>Pseudomonadota</taxon>
        <taxon>Gammaproteobacteria</taxon>
        <taxon>Pseudomonadales</taxon>
        <taxon>Marinobacteraceae</taxon>
        <taxon>Marinobacter</taxon>
    </lineage>
</organism>
<dbReference type="InterPro" id="IPR025489">
    <property type="entry name" value="DUF4381"/>
</dbReference>
<evidence type="ECO:0000256" key="1">
    <source>
        <dbReference type="SAM" id="Phobius"/>
    </source>
</evidence>
<proteinExistence type="predicted"/>
<gene>
    <name evidence="2" type="ORF">HLV39_09190</name>
</gene>
<keyword evidence="3" id="KW-1185">Reference proteome</keyword>
<comment type="caution">
    <text evidence="2">The sequence shown here is derived from an EMBL/GenBank/DDBJ whole genome shotgun (WGS) entry which is preliminary data.</text>
</comment>
<protein>
    <submittedName>
        <fullName evidence="2">DUF4381 domain-containing protein</fullName>
    </submittedName>
</protein>
<name>A0A851HRM0_9GAMM</name>
<dbReference type="Proteomes" id="UP000536442">
    <property type="component" value="Unassembled WGS sequence"/>
</dbReference>
<evidence type="ECO:0000313" key="2">
    <source>
        <dbReference type="EMBL" id="NWN91663.1"/>
    </source>
</evidence>
<dbReference type="Pfam" id="PF14316">
    <property type="entry name" value="DUF4381"/>
    <property type="match status" value="1"/>
</dbReference>
<keyword evidence="1" id="KW-0472">Membrane</keyword>
<reference evidence="2 3" key="1">
    <citation type="submission" date="2020-03" db="EMBL/GenBank/DDBJ databases">
        <title>Metagenomic, metatranscriptomic, and metabolomic analyses revealed the key microbes and metabolic features during the fermentation of ganjang, Korean traditional soy sauce.</title>
        <authorList>
            <person name="Chun B.H."/>
            <person name="Jeon C.O."/>
        </authorList>
    </citation>
    <scope>NUCLEOTIDE SEQUENCE [LARGE SCALE GENOMIC DNA]</scope>
    <source>
        <strain evidence="2 3">KG14</strain>
    </source>
</reference>
<keyword evidence="1" id="KW-1133">Transmembrane helix</keyword>